<dbReference type="InterPro" id="IPR039424">
    <property type="entry name" value="SBP_5"/>
</dbReference>
<dbReference type="PANTHER" id="PTHR30290">
    <property type="entry name" value="PERIPLASMIC BINDING COMPONENT OF ABC TRANSPORTER"/>
    <property type="match status" value="1"/>
</dbReference>
<feature type="chain" id="PRO_5040804671" evidence="5">
    <location>
        <begin position="22"/>
        <end position="98"/>
    </location>
</feature>
<accession>A0A9X9F121</accession>
<protein>
    <submittedName>
        <fullName evidence="6">Peptide ABC transporter substrate-binding protein</fullName>
    </submittedName>
</protein>
<dbReference type="PROSITE" id="PS51257">
    <property type="entry name" value="PROKAR_LIPOPROTEIN"/>
    <property type="match status" value="1"/>
</dbReference>
<proteinExistence type="inferred from homology"/>
<dbReference type="EMBL" id="SZOH01004961">
    <property type="protein sequence ID" value="TKI81822.1"/>
    <property type="molecule type" value="Genomic_DNA"/>
</dbReference>
<dbReference type="SUPFAM" id="SSF53850">
    <property type="entry name" value="Periplasmic binding protein-like II"/>
    <property type="match status" value="1"/>
</dbReference>
<gene>
    <name evidence="6" type="ORF">FC695_42525</name>
</gene>
<dbReference type="Proteomes" id="UP000308444">
    <property type="component" value="Unassembled WGS sequence"/>
</dbReference>
<evidence type="ECO:0000313" key="7">
    <source>
        <dbReference type="Proteomes" id="UP000308444"/>
    </source>
</evidence>
<dbReference type="Gene3D" id="3.40.190.10">
    <property type="entry name" value="Periplasmic binding protein-like II"/>
    <property type="match status" value="1"/>
</dbReference>
<dbReference type="GO" id="GO:0030313">
    <property type="term" value="C:cell envelope"/>
    <property type="evidence" value="ECO:0007669"/>
    <property type="project" value="UniProtKB-SubCell"/>
</dbReference>
<keyword evidence="3" id="KW-0813">Transport</keyword>
<name>A0A9X9F121_BACCE</name>
<feature type="signal peptide" evidence="5">
    <location>
        <begin position="1"/>
        <end position="21"/>
    </location>
</feature>
<evidence type="ECO:0000256" key="1">
    <source>
        <dbReference type="ARBA" id="ARBA00004196"/>
    </source>
</evidence>
<feature type="non-terminal residue" evidence="6">
    <location>
        <position position="98"/>
    </location>
</feature>
<dbReference type="GO" id="GO:0015833">
    <property type="term" value="P:peptide transport"/>
    <property type="evidence" value="ECO:0007669"/>
    <property type="project" value="TreeGrafter"/>
</dbReference>
<dbReference type="GO" id="GO:1904680">
    <property type="term" value="F:peptide transmembrane transporter activity"/>
    <property type="evidence" value="ECO:0007669"/>
    <property type="project" value="TreeGrafter"/>
</dbReference>
<organism evidence="6 7">
    <name type="scientific">Bacillus cereus</name>
    <dbReference type="NCBI Taxonomy" id="1396"/>
    <lineage>
        <taxon>Bacteria</taxon>
        <taxon>Bacillati</taxon>
        <taxon>Bacillota</taxon>
        <taxon>Bacilli</taxon>
        <taxon>Bacillales</taxon>
        <taxon>Bacillaceae</taxon>
        <taxon>Bacillus</taxon>
        <taxon>Bacillus cereus group</taxon>
    </lineage>
</organism>
<comment type="subcellular location">
    <subcellularLocation>
        <location evidence="1">Cell envelope</location>
    </subcellularLocation>
</comment>
<evidence type="ECO:0000256" key="2">
    <source>
        <dbReference type="ARBA" id="ARBA00005695"/>
    </source>
</evidence>
<comment type="similarity">
    <text evidence="2">Belongs to the bacterial solute-binding protein 5 family.</text>
</comment>
<evidence type="ECO:0000256" key="5">
    <source>
        <dbReference type="SAM" id="SignalP"/>
    </source>
</evidence>
<dbReference type="Gene3D" id="3.90.76.10">
    <property type="entry name" value="Dipeptide-binding Protein, Domain 1"/>
    <property type="match status" value="1"/>
</dbReference>
<evidence type="ECO:0000313" key="6">
    <source>
        <dbReference type="EMBL" id="TKI81822.1"/>
    </source>
</evidence>
<evidence type="ECO:0000256" key="4">
    <source>
        <dbReference type="ARBA" id="ARBA00022729"/>
    </source>
</evidence>
<evidence type="ECO:0000256" key="3">
    <source>
        <dbReference type="ARBA" id="ARBA00022448"/>
    </source>
</evidence>
<comment type="caution">
    <text evidence="6">The sequence shown here is derived from an EMBL/GenBank/DDBJ whole genome shotgun (WGS) entry which is preliminary data.</text>
</comment>
<dbReference type="AlphaFoldDB" id="A0A9X9F121"/>
<keyword evidence="4 5" id="KW-0732">Signal</keyword>
<dbReference type="PANTHER" id="PTHR30290:SF10">
    <property type="entry name" value="PERIPLASMIC OLIGOPEPTIDE-BINDING PROTEIN-RELATED"/>
    <property type="match status" value="1"/>
</dbReference>
<sequence>MKRKKSHLMVMALVTSLLLTACNNKANKSDTEVKKQVLNVTVSEEIPSLDTAKTMDGTSAHVMQNIFEGLYVLNDQDQPTPAVAKSFKRSEDGKKYTF</sequence>
<reference evidence="6 7" key="1">
    <citation type="journal article" date="2019" name="Environ. Microbiol.">
        <title>An active ?-lactamase is a part of an orchestrated cell wall stress resistance network of Bacillus subtilis and related rhizosphere species.</title>
        <authorList>
            <person name="Bucher T."/>
            <person name="Keren-Paz A."/>
            <person name="Hausser J."/>
            <person name="Olender T."/>
            <person name="Cytryn E."/>
            <person name="Kolodkin-Gal I."/>
        </authorList>
    </citation>
    <scope>NUCLEOTIDE SEQUENCE [LARGE SCALE GENOMIC DNA]</scope>
    <source>
        <strain evidence="6 7">I32</strain>
    </source>
</reference>